<organism evidence="11 12">
    <name type="scientific">Mycoplasmopsis felis</name>
    <dbReference type="NCBI Taxonomy" id="33923"/>
    <lineage>
        <taxon>Bacteria</taxon>
        <taxon>Bacillati</taxon>
        <taxon>Mycoplasmatota</taxon>
        <taxon>Mycoplasmoidales</taxon>
        <taxon>Metamycoplasmataceae</taxon>
        <taxon>Mycoplasmopsis</taxon>
    </lineage>
</organism>
<comment type="catalytic activity">
    <reaction evidence="9">
        <text>Release of signal peptides from bacterial membrane prolipoproteins. Hydrolyzes -Xaa-Yaa-Zaa-|-(S,diacylglyceryl)Cys-, in which Xaa is hydrophobic (preferably Leu), and Yaa (Ala or Ser) and Zaa (Gly or Ala) have small, neutral side chains.</text>
        <dbReference type="EC" id="3.4.23.36"/>
    </reaction>
</comment>
<feature type="transmembrane region" description="Helical" evidence="9">
    <location>
        <begin position="172"/>
        <end position="196"/>
    </location>
</feature>
<protein>
    <recommendedName>
        <fullName evidence="9">Lipoprotein signal peptidase</fullName>
        <ecNumber evidence="9">3.4.23.36</ecNumber>
    </recommendedName>
    <alternativeName>
        <fullName evidence="9">Prolipoprotein signal peptidase</fullName>
    </alternativeName>
    <alternativeName>
        <fullName evidence="9">Signal peptidase II</fullName>
        <shortName evidence="9">SPase II</shortName>
    </alternativeName>
</protein>
<dbReference type="InterPro" id="IPR001872">
    <property type="entry name" value="Peptidase_A8"/>
</dbReference>
<name>A0A809SE03_9BACT</name>
<dbReference type="EC" id="3.4.23.36" evidence="9"/>
<evidence type="ECO:0000313" key="11">
    <source>
        <dbReference type="EMBL" id="BBU47469.1"/>
    </source>
</evidence>
<sequence>MNKKIIWALKYIKSNKIKIIQIYITIFITLLILLMIDQLTKNLLFLHGDIKTLNDIQQVKLNNGHYISVESIYPDSSDWKDFQILGIRSIWHGGVTFAKTRNTTLIQFFSIILFFVILFYGFFVNKRHLLQGLFIGFILSGDLGNMLDRFIFNGYVKDVFYIPFLEYLFKKTLGTFNFADVCIFIGIFGVIGTSFLPKLKVNNLKRYQNSILKK</sequence>
<dbReference type="AlphaFoldDB" id="A0A809SE03"/>
<keyword evidence="7 9" id="KW-1133">Transmembrane helix</keyword>
<keyword evidence="12" id="KW-1185">Reference proteome</keyword>
<feature type="transmembrane region" description="Helical" evidence="9">
    <location>
        <begin position="105"/>
        <end position="123"/>
    </location>
</feature>
<dbReference type="Proteomes" id="UP000464317">
    <property type="component" value="Chromosome"/>
</dbReference>
<dbReference type="EMBL" id="AP022325">
    <property type="protein sequence ID" value="BBU47469.1"/>
    <property type="molecule type" value="Genomic_DNA"/>
</dbReference>
<dbReference type="HAMAP" id="MF_00161">
    <property type="entry name" value="LspA"/>
    <property type="match status" value="1"/>
</dbReference>
<keyword evidence="8 9" id="KW-0472">Membrane</keyword>
<accession>A0A809SE03</accession>
<gene>
    <name evidence="9" type="primary">lspA</name>
    <name evidence="11" type="ORF">JPM2_1620</name>
</gene>
<evidence type="ECO:0000256" key="1">
    <source>
        <dbReference type="ARBA" id="ARBA00006139"/>
    </source>
</evidence>
<evidence type="ECO:0000256" key="5">
    <source>
        <dbReference type="ARBA" id="ARBA00022750"/>
    </source>
</evidence>
<dbReference type="Pfam" id="PF01252">
    <property type="entry name" value="Peptidase_A8"/>
    <property type="match status" value="1"/>
</dbReference>
<keyword evidence="5 9" id="KW-0064">Aspartyl protease</keyword>
<evidence type="ECO:0000256" key="9">
    <source>
        <dbReference type="HAMAP-Rule" id="MF_00161"/>
    </source>
</evidence>
<comment type="similarity">
    <text evidence="1 9 10">Belongs to the peptidase A8 family.</text>
</comment>
<keyword evidence="4 9" id="KW-0812">Transmembrane</keyword>
<keyword evidence="3 9" id="KW-0645">Protease</keyword>
<dbReference type="UniPathway" id="UPA00665"/>
<feature type="transmembrane region" description="Helical" evidence="9">
    <location>
        <begin position="130"/>
        <end position="152"/>
    </location>
</feature>
<dbReference type="PANTHER" id="PTHR33695">
    <property type="entry name" value="LIPOPROTEIN SIGNAL PEPTIDASE"/>
    <property type="match status" value="1"/>
</dbReference>
<evidence type="ECO:0000256" key="10">
    <source>
        <dbReference type="RuleBase" id="RU004181"/>
    </source>
</evidence>
<evidence type="ECO:0000256" key="4">
    <source>
        <dbReference type="ARBA" id="ARBA00022692"/>
    </source>
</evidence>
<dbReference type="GO" id="GO:0005886">
    <property type="term" value="C:plasma membrane"/>
    <property type="evidence" value="ECO:0007669"/>
    <property type="project" value="UniProtKB-SubCell"/>
</dbReference>
<evidence type="ECO:0000313" key="12">
    <source>
        <dbReference type="Proteomes" id="UP000464317"/>
    </source>
</evidence>
<evidence type="ECO:0000256" key="3">
    <source>
        <dbReference type="ARBA" id="ARBA00022670"/>
    </source>
</evidence>
<dbReference type="KEGG" id="mfel:JPM2_1620"/>
<comment type="pathway">
    <text evidence="9">Protein modification; lipoprotein biosynthesis (signal peptide cleavage).</text>
</comment>
<dbReference type="PRINTS" id="PR00781">
    <property type="entry name" value="LIPOSIGPTASE"/>
</dbReference>
<proteinExistence type="inferred from homology"/>
<keyword evidence="6 9" id="KW-0378">Hydrolase</keyword>
<dbReference type="GO" id="GO:0004190">
    <property type="term" value="F:aspartic-type endopeptidase activity"/>
    <property type="evidence" value="ECO:0007669"/>
    <property type="project" value="UniProtKB-UniRule"/>
</dbReference>
<comment type="function">
    <text evidence="9">This protein specifically catalyzes the removal of signal peptides from prolipoproteins.</text>
</comment>
<dbReference type="GO" id="GO:0006508">
    <property type="term" value="P:proteolysis"/>
    <property type="evidence" value="ECO:0007669"/>
    <property type="project" value="UniProtKB-KW"/>
</dbReference>
<dbReference type="PANTHER" id="PTHR33695:SF1">
    <property type="entry name" value="LIPOPROTEIN SIGNAL PEPTIDASE"/>
    <property type="match status" value="1"/>
</dbReference>
<comment type="subcellular location">
    <subcellularLocation>
        <location evidence="9">Cell membrane</location>
        <topology evidence="9">Multi-pass membrane protein</topology>
    </subcellularLocation>
</comment>
<feature type="active site" evidence="9">
    <location>
        <position position="180"/>
    </location>
</feature>
<feature type="active site" evidence="9">
    <location>
        <position position="158"/>
    </location>
</feature>
<evidence type="ECO:0000256" key="7">
    <source>
        <dbReference type="ARBA" id="ARBA00022989"/>
    </source>
</evidence>
<evidence type="ECO:0000256" key="2">
    <source>
        <dbReference type="ARBA" id="ARBA00022475"/>
    </source>
</evidence>
<keyword evidence="2 9" id="KW-1003">Cell membrane</keyword>
<feature type="transmembrane region" description="Helical" evidence="9">
    <location>
        <begin position="20"/>
        <end position="36"/>
    </location>
</feature>
<reference evidence="11 12" key="1">
    <citation type="submission" date="2020-01" db="EMBL/GenBank/DDBJ databases">
        <title>Complete genome sequence of Mycoplasma felis strain Myco-2.</title>
        <authorList>
            <person name="Kinoshita Y."/>
            <person name="Niwa H."/>
            <person name="Uchida-Fujii E."/>
            <person name="Nukada T."/>
        </authorList>
    </citation>
    <scope>NUCLEOTIDE SEQUENCE [LARGE SCALE GENOMIC DNA]</scope>
    <source>
        <strain evidence="11 12">Myco-2</strain>
    </source>
</reference>
<evidence type="ECO:0000256" key="6">
    <source>
        <dbReference type="ARBA" id="ARBA00022801"/>
    </source>
</evidence>
<evidence type="ECO:0000256" key="8">
    <source>
        <dbReference type="ARBA" id="ARBA00023136"/>
    </source>
</evidence>